<dbReference type="Proteomes" id="UP001501787">
    <property type="component" value="Unassembled WGS sequence"/>
</dbReference>
<dbReference type="SUPFAM" id="SSF55681">
    <property type="entry name" value="Class II aaRS and biotin synthetases"/>
    <property type="match status" value="1"/>
</dbReference>
<dbReference type="PANTHER" id="PTHR12835:SF5">
    <property type="entry name" value="BIOTIN--PROTEIN LIGASE"/>
    <property type="match status" value="1"/>
</dbReference>
<dbReference type="EMBL" id="BAAAFR010000001">
    <property type="protein sequence ID" value="GAA0309033.1"/>
    <property type="molecule type" value="Genomic_DNA"/>
</dbReference>
<accession>A0ABP3F7E5</accession>
<comment type="caution">
    <text evidence="2">The sequence shown here is derived from an EMBL/GenBank/DDBJ whole genome shotgun (WGS) entry which is preliminary data.</text>
</comment>
<reference evidence="3" key="1">
    <citation type="journal article" date="2019" name="Int. J. Syst. Evol. Microbiol.">
        <title>The Global Catalogue of Microorganisms (GCM) 10K type strain sequencing project: providing services to taxonomists for standard genome sequencing and annotation.</title>
        <authorList>
            <consortium name="The Broad Institute Genomics Platform"/>
            <consortium name="The Broad Institute Genome Sequencing Center for Infectious Disease"/>
            <person name="Wu L."/>
            <person name="Ma J."/>
        </authorList>
    </citation>
    <scope>NUCLEOTIDE SEQUENCE [LARGE SCALE GENOMIC DNA]</scope>
    <source>
        <strain evidence="3">JCM 16343</strain>
    </source>
</reference>
<sequence length="303" mass="32186">MSAAHTPPLFHRHVAQSVSTNSELIAALQAGELDCTQRHLLTADTQSGGRGQHGRSWQSPKGNVYLSLYHPLSVPLSGILSLIIGSKLAAMPIIQTLNDARADNAPAIGVKWANDLGFYQDIADTATGLHYFQKLAGILIEPVWYARKLVGIVIGVGVNVQTTPQLTTRTAEGMSYHAISVQDIINDLPAPIAAPALPDLYTQLSNALTQAVAQFIALSGDDTDATEHAILREFAAADVLRGKMLRISESGQLADGTITGRADGIDAHGCLRLILADGEVISLFTGRIDVIDPHANKDAHALA</sequence>
<proteinExistence type="predicted"/>
<dbReference type="InterPro" id="IPR004143">
    <property type="entry name" value="BPL_LPL_catalytic"/>
</dbReference>
<organism evidence="2 3">
    <name type="scientific">Psychrobacter aestuarii</name>
    <dbReference type="NCBI Taxonomy" id="556327"/>
    <lineage>
        <taxon>Bacteria</taxon>
        <taxon>Pseudomonadati</taxon>
        <taxon>Pseudomonadota</taxon>
        <taxon>Gammaproteobacteria</taxon>
        <taxon>Moraxellales</taxon>
        <taxon>Moraxellaceae</taxon>
        <taxon>Psychrobacter</taxon>
    </lineage>
</organism>
<dbReference type="Gene3D" id="3.30.930.10">
    <property type="entry name" value="Bira Bifunctional Protein, Domain 2"/>
    <property type="match status" value="1"/>
</dbReference>
<keyword evidence="3" id="KW-1185">Reference proteome</keyword>
<evidence type="ECO:0000313" key="3">
    <source>
        <dbReference type="Proteomes" id="UP001501787"/>
    </source>
</evidence>
<evidence type="ECO:0000313" key="2">
    <source>
        <dbReference type="EMBL" id="GAA0309033.1"/>
    </source>
</evidence>
<dbReference type="PANTHER" id="PTHR12835">
    <property type="entry name" value="BIOTIN PROTEIN LIGASE"/>
    <property type="match status" value="1"/>
</dbReference>
<dbReference type="Pfam" id="PF03099">
    <property type="entry name" value="BPL_LplA_LipB"/>
    <property type="match status" value="1"/>
</dbReference>
<dbReference type="RefSeq" id="WP_201504189.1">
    <property type="nucleotide sequence ID" value="NZ_BAAAFR010000001.1"/>
</dbReference>
<name>A0ABP3F7E5_9GAMM</name>
<evidence type="ECO:0000259" key="1">
    <source>
        <dbReference type="Pfam" id="PF03099"/>
    </source>
</evidence>
<feature type="domain" description="BPL/LPL catalytic" evidence="1">
    <location>
        <begin position="38"/>
        <end position="159"/>
    </location>
</feature>
<gene>
    <name evidence="2" type="ORF">GCM10009129_02720</name>
</gene>
<dbReference type="InterPro" id="IPR045864">
    <property type="entry name" value="aa-tRNA-synth_II/BPL/LPL"/>
</dbReference>
<protein>
    <recommendedName>
        <fullName evidence="1">BPL/LPL catalytic domain-containing protein</fullName>
    </recommendedName>
</protein>